<evidence type="ECO:0000256" key="2">
    <source>
        <dbReference type="ARBA" id="ARBA00022763"/>
    </source>
</evidence>
<evidence type="ECO:0000256" key="6">
    <source>
        <dbReference type="HAMAP-Rule" id="MF_00031"/>
    </source>
</evidence>
<dbReference type="SUPFAM" id="SSF47781">
    <property type="entry name" value="RuvA domain 2-like"/>
    <property type="match status" value="1"/>
</dbReference>
<gene>
    <name evidence="6" type="primary">ruvA</name>
    <name evidence="8" type="ORF">CBW65_23875</name>
</gene>
<dbReference type="GO" id="GO:0000400">
    <property type="term" value="F:four-way junction DNA binding"/>
    <property type="evidence" value="ECO:0007669"/>
    <property type="project" value="UniProtKB-UniRule"/>
</dbReference>
<dbReference type="InterPro" id="IPR036267">
    <property type="entry name" value="RuvA_C_sf"/>
</dbReference>
<feature type="domain" description="Helix-hairpin-helix DNA-binding motif class 1" evidence="7">
    <location>
        <begin position="107"/>
        <end position="126"/>
    </location>
</feature>
<dbReference type="GO" id="GO:0006310">
    <property type="term" value="P:DNA recombination"/>
    <property type="evidence" value="ECO:0007669"/>
    <property type="project" value="UniProtKB-UniRule"/>
</dbReference>
<dbReference type="GO" id="GO:0048476">
    <property type="term" value="C:Holliday junction resolvase complex"/>
    <property type="evidence" value="ECO:0007669"/>
    <property type="project" value="UniProtKB-UniRule"/>
</dbReference>
<dbReference type="InterPro" id="IPR010994">
    <property type="entry name" value="RuvA_2-like"/>
</dbReference>
<dbReference type="EMBL" id="CP021434">
    <property type="protein sequence ID" value="ARU63722.1"/>
    <property type="molecule type" value="Genomic_DNA"/>
</dbReference>
<dbReference type="Gene3D" id="1.10.150.20">
    <property type="entry name" value="5' to 3' exonuclease, C-terminal subdomain"/>
    <property type="match status" value="1"/>
</dbReference>
<dbReference type="InterPro" id="IPR013849">
    <property type="entry name" value="DNA_helicase_Holl-junc_RuvA_I"/>
</dbReference>
<dbReference type="GO" id="GO:0009379">
    <property type="term" value="C:Holliday junction helicase complex"/>
    <property type="evidence" value="ECO:0007669"/>
    <property type="project" value="InterPro"/>
</dbReference>
<dbReference type="GO" id="GO:0006281">
    <property type="term" value="P:DNA repair"/>
    <property type="evidence" value="ECO:0007669"/>
    <property type="project" value="UniProtKB-UniRule"/>
</dbReference>
<dbReference type="Pfam" id="PF07499">
    <property type="entry name" value="RuvA_C"/>
    <property type="match status" value="1"/>
</dbReference>
<dbReference type="GO" id="GO:0005524">
    <property type="term" value="F:ATP binding"/>
    <property type="evidence" value="ECO:0007669"/>
    <property type="project" value="InterPro"/>
</dbReference>
<evidence type="ECO:0000256" key="5">
    <source>
        <dbReference type="ARBA" id="ARBA00023204"/>
    </source>
</evidence>
<evidence type="ECO:0000256" key="1">
    <source>
        <dbReference type="ARBA" id="ARBA00022490"/>
    </source>
</evidence>
<dbReference type="KEGG" id="tum:CBW65_23875"/>
<dbReference type="RefSeq" id="WP_087459054.1">
    <property type="nucleotide sequence ID" value="NZ_CP021434.1"/>
</dbReference>
<comment type="caution">
    <text evidence="6">Lacks conserved residue(s) required for the propagation of feature annotation.</text>
</comment>
<evidence type="ECO:0000256" key="3">
    <source>
        <dbReference type="ARBA" id="ARBA00023125"/>
    </source>
</evidence>
<dbReference type="GO" id="GO:0005737">
    <property type="term" value="C:cytoplasm"/>
    <property type="evidence" value="ECO:0007669"/>
    <property type="project" value="UniProtKB-SubCell"/>
</dbReference>
<dbReference type="Pfam" id="PF01330">
    <property type="entry name" value="RuvA_N"/>
    <property type="match status" value="1"/>
</dbReference>
<reference evidence="9" key="1">
    <citation type="submission" date="2017-05" db="EMBL/GenBank/DDBJ databases">
        <authorList>
            <person name="Sung H."/>
        </authorList>
    </citation>
    <scope>NUCLEOTIDE SEQUENCE [LARGE SCALE GENOMIC DNA]</scope>
    <source>
        <strain evidence="9">AR23208</strain>
    </source>
</reference>
<dbReference type="InterPro" id="IPR012340">
    <property type="entry name" value="NA-bd_OB-fold"/>
</dbReference>
<dbReference type="Pfam" id="PF14520">
    <property type="entry name" value="HHH_5"/>
    <property type="match status" value="1"/>
</dbReference>
<protein>
    <recommendedName>
        <fullName evidence="6">Holliday junction branch migration complex subunit RuvA</fullName>
    </recommendedName>
</protein>
<comment type="function">
    <text evidence="6">The RuvA-RuvB-RuvC complex processes Holliday junction (HJ) DNA during genetic recombination and DNA repair, while the RuvA-RuvB complex plays an important role in the rescue of blocked DNA replication forks via replication fork reversal (RFR). RuvA specifically binds to HJ cruciform DNA, conferring on it an open structure. The RuvB hexamer acts as an ATP-dependent pump, pulling dsDNA into and through the RuvAB complex. HJ branch migration allows RuvC to scan DNA until it finds its consensus sequence, where it cleaves and resolves the cruciform DNA.</text>
</comment>
<dbReference type="InterPro" id="IPR000085">
    <property type="entry name" value="RuvA"/>
</dbReference>
<dbReference type="HAMAP" id="MF_00031">
    <property type="entry name" value="DNA_HJ_migration_RuvA"/>
    <property type="match status" value="1"/>
</dbReference>
<organism evidence="8 9">
    <name type="scientific">Tumebacillus avium</name>
    <dbReference type="NCBI Taxonomy" id="1903704"/>
    <lineage>
        <taxon>Bacteria</taxon>
        <taxon>Bacillati</taxon>
        <taxon>Bacillota</taxon>
        <taxon>Bacilli</taxon>
        <taxon>Bacillales</taxon>
        <taxon>Alicyclobacillaceae</taxon>
        <taxon>Tumebacillus</taxon>
    </lineage>
</organism>
<keyword evidence="5 6" id="KW-0234">DNA repair</keyword>
<accession>A0A1Y0ISV8</accession>
<dbReference type="InterPro" id="IPR003583">
    <property type="entry name" value="Hlx-hairpin-Hlx_DNA-bd_motif"/>
</dbReference>
<proteinExistence type="inferred from homology"/>
<dbReference type="SUPFAM" id="SSF46929">
    <property type="entry name" value="DNA helicase RuvA subunit, C-terminal domain"/>
    <property type="match status" value="1"/>
</dbReference>
<evidence type="ECO:0000313" key="8">
    <source>
        <dbReference type="EMBL" id="ARU63722.1"/>
    </source>
</evidence>
<dbReference type="CDD" id="cd14332">
    <property type="entry name" value="UBA_RuvA_C"/>
    <property type="match status" value="1"/>
</dbReference>
<keyword evidence="1 6" id="KW-0963">Cytoplasm</keyword>
<dbReference type="Gene3D" id="1.10.8.10">
    <property type="entry name" value="DNA helicase RuvA subunit, C-terminal domain"/>
    <property type="match status" value="1"/>
</dbReference>
<sequence length="208" mass="22693">MIAFVEGVVAYAELDHVVINVNGVGYRVFVTGTTSFQVKEGENLRLFTHHHVREDAHLLYGFITKEEKELFNRLINVNGIGPKVALSILGAGTPDQFVFAVRSEDVNFLTKLPGIGKKTAQRLILDLKEKLDDLATLLPVPPLSAGKGAAKAVPVSKGLGAELHEALTSLGYTEKEAHEVVRSLAEEITEGVPLESLIKLALKQMMRQ</sequence>
<dbReference type="NCBIfam" id="TIGR00084">
    <property type="entry name" value="ruvA"/>
    <property type="match status" value="1"/>
</dbReference>
<dbReference type="AlphaFoldDB" id="A0A1Y0ISV8"/>
<keyword evidence="3 6" id="KW-0238">DNA-binding</keyword>
<name>A0A1Y0ISV8_9BACL</name>
<dbReference type="InterPro" id="IPR011114">
    <property type="entry name" value="RuvA_C"/>
</dbReference>
<evidence type="ECO:0000256" key="4">
    <source>
        <dbReference type="ARBA" id="ARBA00023172"/>
    </source>
</evidence>
<comment type="subcellular location">
    <subcellularLocation>
        <location evidence="6">Cytoplasm</location>
    </subcellularLocation>
</comment>
<comment type="similarity">
    <text evidence="6">Belongs to the RuvA family.</text>
</comment>
<keyword evidence="4 6" id="KW-0233">DNA recombination</keyword>
<dbReference type="GO" id="GO:0009378">
    <property type="term" value="F:four-way junction helicase activity"/>
    <property type="evidence" value="ECO:0007669"/>
    <property type="project" value="InterPro"/>
</dbReference>
<comment type="domain">
    <text evidence="6">Has three domains with a flexible linker between the domains II and III and assumes an 'L' shape. Domain III is highly mobile and contacts RuvB.</text>
</comment>
<dbReference type="SMART" id="SM00278">
    <property type="entry name" value="HhH1"/>
    <property type="match status" value="2"/>
</dbReference>
<dbReference type="Gene3D" id="2.40.50.140">
    <property type="entry name" value="Nucleic acid-binding proteins"/>
    <property type="match status" value="1"/>
</dbReference>
<dbReference type="SUPFAM" id="SSF50249">
    <property type="entry name" value="Nucleic acid-binding proteins"/>
    <property type="match status" value="1"/>
</dbReference>
<feature type="region of interest" description="Domain III" evidence="6">
    <location>
        <begin position="159"/>
        <end position="208"/>
    </location>
</feature>
<keyword evidence="2 6" id="KW-0227">DNA damage</keyword>
<keyword evidence="9" id="KW-1185">Reference proteome</keyword>
<comment type="subunit">
    <text evidence="6">Homotetramer. Forms an RuvA(8)-RuvB(12)-Holliday junction (HJ) complex. HJ DNA is sandwiched between 2 RuvA tetramers; dsDNA enters through RuvA and exits via RuvB. An RuvB hexamer assembles on each DNA strand where it exits the tetramer. Each RuvB hexamer is contacted by two RuvA subunits (via domain III) on 2 adjacent RuvB subunits; this complex drives branch migration. In the full resolvosome a probable DNA-RuvA(4)-RuvB(12)-RuvC(2) complex forms which resolves the HJ.</text>
</comment>
<evidence type="ECO:0000313" key="9">
    <source>
        <dbReference type="Proteomes" id="UP000195437"/>
    </source>
</evidence>
<evidence type="ECO:0000259" key="7">
    <source>
        <dbReference type="SMART" id="SM00278"/>
    </source>
</evidence>
<dbReference type="OrthoDB" id="5293449at2"/>
<dbReference type="Proteomes" id="UP000195437">
    <property type="component" value="Chromosome"/>
</dbReference>
<feature type="domain" description="Helix-hairpin-helix DNA-binding motif class 1" evidence="7">
    <location>
        <begin position="72"/>
        <end position="91"/>
    </location>
</feature>